<feature type="binding site" evidence="3">
    <location>
        <position position="152"/>
    </location>
    <ligand>
        <name>Zn(2+)</name>
        <dbReference type="ChEBI" id="CHEBI:29105"/>
        <label>2</label>
    </ligand>
</feature>
<dbReference type="InterPro" id="IPR001952">
    <property type="entry name" value="Alkaline_phosphatase"/>
</dbReference>
<keyword evidence="3" id="KW-0862">Zinc</keyword>
<feature type="binding site" evidence="3">
    <location>
        <position position="148"/>
    </location>
    <ligand>
        <name>Zn(2+)</name>
        <dbReference type="ChEBI" id="CHEBI:29105"/>
        <label>2</label>
    </ligand>
</feature>
<evidence type="ECO:0000256" key="4">
    <source>
        <dbReference type="RuleBase" id="RU003946"/>
    </source>
</evidence>
<dbReference type="SMART" id="SM00098">
    <property type="entry name" value="alkPPc"/>
    <property type="match status" value="1"/>
</dbReference>
<keyword evidence="3" id="KW-0460">Magnesium</keyword>
<feature type="binding site" evidence="3">
    <location>
        <position position="190"/>
    </location>
    <ligand>
        <name>Zn(2+)</name>
        <dbReference type="ChEBI" id="CHEBI:29105"/>
        <label>2</label>
    </ligand>
</feature>
<comment type="similarity">
    <text evidence="4">Belongs to the alkaline phosphatase family.</text>
</comment>
<keyword evidence="3" id="KW-0479">Metal-binding</keyword>
<feature type="binding site" evidence="3">
    <location>
        <position position="191"/>
    </location>
    <ligand>
        <name>Zn(2+)</name>
        <dbReference type="ChEBI" id="CHEBI:29105"/>
        <label>2</label>
    </ligand>
</feature>
<dbReference type="SUPFAM" id="SSF53649">
    <property type="entry name" value="Alkaline phosphatase-like"/>
    <property type="match status" value="1"/>
</dbReference>
<evidence type="ECO:0000256" key="3">
    <source>
        <dbReference type="PIRSR" id="PIRSR601952-2"/>
    </source>
</evidence>
<proteinExistence type="inferred from homology"/>
<dbReference type="EMBL" id="JAOPGA020001438">
    <property type="protein sequence ID" value="KAL0488432.1"/>
    <property type="molecule type" value="Genomic_DNA"/>
</dbReference>
<protein>
    <recommendedName>
        <fullName evidence="1">alkaline phosphatase</fullName>
        <ecNumber evidence="1">3.1.3.1</ecNumber>
    </recommendedName>
</protein>
<evidence type="ECO:0000256" key="1">
    <source>
        <dbReference type="ARBA" id="ARBA00012647"/>
    </source>
</evidence>
<reference evidence="5 6" key="1">
    <citation type="submission" date="2024-03" db="EMBL/GenBank/DDBJ databases">
        <title>The Acrasis kona genome and developmental transcriptomes reveal deep origins of eukaryotic multicellular pathways.</title>
        <authorList>
            <person name="Sheikh S."/>
            <person name="Fu C.-J."/>
            <person name="Brown M.W."/>
            <person name="Baldauf S.L."/>
        </authorList>
    </citation>
    <scope>NUCLEOTIDE SEQUENCE [LARGE SCALE GENOMIC DNA]</scope>
    <source>
        <strain evidence="5 6">ATCC MYA-3509</strain>
    </source>
</reference>
<name>A0AAW2ZET4_9EUKA</name>
<dbReference type="InterPro" id="IPR017850">
    <property type="entry name" value="Alkaline_phosphatase_core_sf"/>
</dbReference>
<organism evidence="5 6">
    <name type="scientific">Acrasis kona</name>
    <dbReference type="NCBI Taxonomy" id="1008807"/>
    <lineage>
        <taxon>Eukaryota</taxon>
        <taxon>Discoba</taxon>
        <taxon>Heterolobosea</taxon>
        <taxon>Tetramitia</taxon>
        <taxon>Eutetramitia</taxon>
        <taxon>Acrasidae</taxon>
        <taxon>Acrasis</taxon>
    </lineage>
</organism>
<comment type="cofactor">
    <cofactor evidence="3">
        <name>Mg(2+)</name>
        <dbReference type="ChEBI" id="CHEBI:18420"/>
    </cofactor>
    <text evidence="3">Binds 1 Mg(2+) ion.</text>
</comment>
<accession>A0AAW2ZET4</accession>
<evidence type="ECO:0000313" key="6">
    <source>
        <dbReference type="Proteomes" id="UP001431209"/>
    </source>
</evidence>
<dbReference type="PANTHER" id="PTHR11596:SF5">
    <property type="entry name" value="ALKALINE PHOSPHATASE"/>
    <property type="match status" value="1"/>
</dbReference>
<dbReference type="PRINTS" id="PR00113">
    <property type="entry name" value="ALKPHPHTASE"/>
</dbReference>
<evidence type="ECO:0000313" key="5">
    <source>
        <dbReference type="EMBL" id="KAL0488432.1"/>
    </source>
</evidence>
<evidence type="ECO:0000256" key="2">
    <source>
        <dbReference type="ARBA" id="ARBA00022553"/>
    </source>
</evidence>
<dbReference type="Gene3D" id="1.10.60.40">
    <property type="match status" value="1"/>
</dbReference>
<dbReference type="GO" id="GO:0004035">
    <property type="term" value="F:alkaline phosphatase activity"/>
    <property type="evidence" value="ECO:0007669"/>
    <property type="project" value="UniProtKB-EC"/>
</dbReference>
<dbReference type="Gene3D" id="3.40.720.10">
    <property type="entry name" value="Alkaline Phosphatase, subunit A"/>
    <property type="match status" value="1"/>
</dbReference>
<feature type="binding site" evidence="3">
    <location>
        <position position="301"/>
    </location>
    <ligand>
        <name>Zn(2+)</name>
        <dbReference type="ChEBI" id="CHEBI:29105"/>
        <label>2</label>
    </ligand>
</feature>
<dbReference type="Proteomes" id="UP001431209">
    <property type="component" value="Unassembled WGS sequence"/>
</dbReference>
<dbReference type="PANTHER" id="PTHR11596">
    <property type="entry name" value="ALKALINE PHOSPHATASE"/>
    <property type="match status" value="1"/>
</dbReference>
<sequence length="348" mass="38629">MLHLLHSPHMLPRAACLQRSPSNKSRRYKNFLINGKKYALDVILGGGRSYFVGNKRTDFKSERKDDWDGIDAASQQGYNLCYDRTAMLNVKNLPIMGLFNDQEMKFNIDRSKDDSEPTLLEMSTHALNLLSQDNKNGFFLLIEGARIDHAGHNNDISAQYREVIQYNDVVQFVIDWATKDGKTLVVSTADHETGGVTLAKDVDSISLYDYNSTVTLNVNKSTFSMATLVVSDVQQGKSLDESIRSALLSGGLDAPITDKELTIAKSVIETETQIGNVTVLMLGLDEVINRRTRIGFSTTGHTGIDVNVYAFGPSRELFFGNQENIDLGSKVASLMDFDLAAITKKLNE</sequence>
<comment type="cofactor">
    <cofactor evidence="3">
        <name>Zn(2+)</name>
        <dbReference type="ChEBI" id="CHEBI:29105"/>
    </cofactor>
    <text evidence="3">Binds 2 Zn(2+) ions.</text>
</comment>
<dbReference type="Pfam" id="PF00245">
    <property type="entry name" value="Alk_phosphatase"/>
    <property type="match status" value="1"/>
</dbReference>
<keyword evidence="6" id="KW-1185">Reference proteome</keyword>
<dbReference type="EC" id="3.1.3.1" evidence="1"/>
<dbReference type="GO" id="GO:0046872">
    <property type="term" value="F:metal ion binding"/>
    <property type="evidence" value="ECO:0007669"/>
    <property type="project" value="UniProtKB-KW"/>
</dbReference>
<keyword evidence="2" id="KW-0597">Phosphoprotein</keyword>
<dbReference type="AlphaFoldDB" id="A0AAW2ZET4"/>
<feature type="binding site" evidence="3">
    <location>
        <position position="143"/>
    </location>
    <ligand>
        <name>Mg(2+)</name>
        <dbReference type="ChEBI" id="CHEBI:18420"/>
    </ligand>
</feature>
<gene>
    <name evidence="5" type="ORF">AKO1_015602</name>
</gene>
<comment type="caution">
    <text evidence="5">The sequence shown here is derived from an EMBL/GenBank/DDBJ whole genome shotgun (WGS) entry which is preliminary data.</text>
</comment>